<proteinExistence type="predicted"/>
<name>A0ABV2JJ71_9STRE</name>
<comment type="caution">
    <text evidence="1">The sequence shown here is derived from an EMBL/GenBank/DDBJ whole genome shotgun (WGS) entry which is preliminary data.</text>
</comment>
<gene>
    <name evidence="1" type="ORF">ABID27_000574</name>
</gene>
<dbReference type="EMBL" id="JBEPMK010000002">
    <property type="protein sequence ID" value="MET3643952.1"/>
    <property type="molecule type" value="Genomic_DNA"/>
</dbReference>
<accession>A0ABV2JJ71</accession>
<protein>
    <submittedName>
        <fullName evidence="1">Uncharacterized protein</fullName>
    </submittedName>
</protein>
<evidence type="ECO:0000313" key="2">
    <source>
        <dbReference type="Proteomes" id="UP001549055"/>
    </source>
</evidence>
<dbReference type="Proteomes" id="UP001549055">
    <property type="component" value="Unassembled WGS sequence"/>
</dbReference>
<sequence length="201" mass="22541">MLNDMGTIKWVKGSSHDISDWYFDPKTGRTLDKKGGKIVLPLSTVVQQGLREDMKRFASLKKKWKKSGGKLTSSEKLFLDAAQCMVLSRSMAEAAKLGSAKVAKLKKKADAEVEAIWGQIDFHSYSALTYWEVESLFASRGVSRSAFVDDFQTKTASVSDKFRQLSEDFQMLKQQIDSGVSELEARDQSFAKEFTGWTNSI</sequence>
<organism evidence="1 2">
    <name type="scientific">Streptococcus gallinaceus</name>
    <dbReference type="NCBI Taxonomy" id="165758"/>
    <lineage>
        <taxon>Bacteria</taxon>
        <taxon>Bacillati</taxon>
        <taxon>Bacillota</taxon>
        <taxon>Bacilli</taxon>
        <taxon>Lactobacillales</taxon>
        <taxon>Streptococcaceae</taxon>
        <taxon>Streptococcus</taxon>
    </lineage>
</organism>
<dbReference type="RefSeq" id="WP_354280115.1">
    <property type="nucleotide sequence ID" value="NZ_JBEPMK010000002.1"/>
</dbReference>
<reference evidence="1 2" key="1">
    <citation type="submission" date="2024-06" db="EMBL/GenBank/DDBJ databases">
        <title>Genomic Encyclopedia of Type Strains, Phase IV (KMG-IV): sequencing the most valuable type-strain genomes for metagenomic binning, comparative biology and taxonomic classification.</title>
        <authorList>
            <person name="Goeker M."/>
        </authorList>
    </citation>
    <scope>NUCLEOTIDE SEQUENCE [LARGE SCALE GENOMIC DNA]</scope>
    <source>
        <strain evidence="1 2">DSM 15349</strain>
    </source>
</reference>
<keyword evidence="2" id="KW-1185">Reference proteome</keyword>
<evidence type="ECO:0000313" key="1">
    <source>
        <dbReference type="EMBL" id="MET3643952.1"/>
    </source>
</evidence>